<evidence type="ECO:0000313" key="9">
    <source>
        <dbReference type="EMBL" id="MEB3429396.1"/>
    </source>
</evidence>
<feature type="transmembrane region" description="Helical" evidence="8">
    <location>
        <begin position="105"/>
        <end position="125"/>
    </location>
</feature>
<evidence type="ECO:0000256" key="3">
    <source>
        <dbReference type="ARBA" id="ARBA00022448"/>
    </source>
</evidence>
<feature type="transmembrane region" description="Helical" evidence="8">
    <location>
        <begin position="72"/>
        <end position="93"/>
    </location>
</feature>
<dbReference type="PANTHER" id="PTHR30472:SF25">
    <property type="entry name" value="ABC TRANSPORTER PERMEASE PROTEIN MJ0876-RELATED"/>
    <property type="match status" value="1"/>
</dbReference>
<feature type="transmembrane region" description="Helical" evidence="8">
    <location>
        <begin position="12"/>
        <end position="35"/>
    </location>
</feature>
<evidence type="ECO:0000256" key="6">
    <source>
        <dbReference type="ARBA" id="ARBA00022989"/>
    </source>
</evidence>
<sequence>MFTSKNQSKIYIPILLLLFISMIICISIGSVTLPFKEVVEILIKGFKRIFEGHPAPLSANETIILKIRLPRILSSFLVGASLAISGASMQGLLRNPLADGSTLGISSGASLGAYLAIAFNLSFPIGIFRPTVVFAIIFALISIIIIFTLARQIDSGFSTTTIILLGVIYSMFVSAITSLIITFNTRKIESITFWSMGSLQASSYEGALVLFLVLLIFSIILISKSKELDALSISESFASNIGVDVKKSKKIIILAVSFLVGTSVAFSGTIGFVGLISPHIVRKITGPSHKKLFIFSSIFGGIFLLYADLLSRTILRPAEIPIGIITSFVGSFIFIYIFYKKRKSHA</sequence>
<name>A0AAW9MQN8_9FIRM</name>
<comment type="subcellular location">
    <subcellularLocation>
        <location evidence="1">Cell membrane</location>
        <topology evidence="1">Multi-pass membrane protein</topology>
    </subcellularLocation>
</comment>
<feature type="transmembrane region" description="Helical" evidence="8">
    <location>
        <begin position="162"/>
        <end position="183"/>
    </location>
</feature>
<dbReference type="GO" id="GO:0033214">
    <property type="term" value="P:siderophore-iron import into cell"/>
    <property type="evidence" value="ECO:0007669"/>
    <property type="project" value="TreeGrafter"/>
</dbReference>
<comment type="caution">
    <text evidence="9">The sequence shown here is derived from an EMBL/GenBank/DDBJ whole genome shotgun (WGS) entry which is preliminary data.</text>
</comment>
<dbReference type="RefSeq" id="WP_324619588.1">
    <property type="nucleotide sequence ID" value="NZ_JAYKOT010000003.1"/>
</dbReference>
<dbReference type="AlphaFoldDB" id="A0AAW9MQN8"/>
<dbReference type="GO" id="GO:0005886">
    <property type="term" value="C:plasma membrane"/>
    <property type="evidence" value="ECO:0007669"/>
    <property type="project" value="UniProtKB-SubCell"/>
</dbReference>
<feature type="transmembrane region" description="Helical" evidence="8">
    <location>
        <begin position="251"/>
        <end position="280"/>
    </location>
</feature>
<evidence type="ECO:0000256" key="8">
    <source>
        <dbReference type="SAM" id="Phobius"/>
    </source>
</evidence>
<evidence type="ECO:0000256" key="2">
    <source>
        <dbReference type="ARBA" id="ARBA00007935"/>
    </source>
</evidence>
<comment type="similarity">
    <text evidence="2">Belongs to the binding-protein-dependent transport system permease family. FecCD subfamily.</text>
</comment>
<feature type="transmembrane region" description="Helical" evidence="8">
    <location>
        <begin position="292"/>
        <end position="314"/>
    </location>
</feature>
<keyword evidence="10" id="KW-1185">Reference proteome</keyword>
<feature type="transmembrane region" description="Helical" evidence="8">
    <location>
        <begin position="132"/>
        <end position="150"/>
    </location>
</feature>
<dbReference type="SUPFAM" id="SSF81345">
    <property type="entry name" value="ABC transporter involved in vitamin B12 uptake, BtuC"/>
    <property type="match status" value="1"/>
</dbReference>
<feature type="transmembrane region" description="Helical" evidence="8">
    <location>
        <begin position="320"/>
        <end position="339"/>
    </location>
</feature>
<dbReference type="EMBL" id="JAYKOT010000003">
    <property type="protein sequence ID" value="MEB3429396.1"/>
    <property type="molecule type" value="Genomic_DNA"/>
</dbReference>
<keyword evidence="3" id="KW-0813">Transport</keyword>
<evidence type="ECO:0000256" key="1">
    <source>
        <dbReference type="ARBA" id="ARBA00004651"/>
    </source>
</evidence>
<keyword evidence="5 8" id="KW-0812">Transmembrane</keyword>
<dbReference type="InterPro" id="IPR037294">
    <property type="entry name" value="ABC_BtuC-like"/>
</dbReference>
<gene>
    <name evidence="9" type="ORF">VLK81_05100</name>
</gene>
<evidence type="ECO:0000256" key="4">
    <source>
        <dbReference type="ARBA" id="ARBA00022475"/>
    </source>
</evidence>
<dbReference type="PANTHER" id="PTHR30472">
    <property type="entry name" value="FERRIC ENTEROBACTIN TRANSPORT SYSTEM PERMEASE PROTEIN"/>
    <property type="match status" value="1"/>
</dbReference>
<accession>A0AAW9MQN8</accession>
<keyword evidence="6 8" id="KW-1133">Transmembrane helix</keyword>
<dbReference type="Proteomes" id="UP001357733">
    <property type="component" value="Unassembled WGS sequence"/>
</dbReference>
<dbReference type="FunFam" id="1.10.3470.10:FF:000001">
    <property type="entry name" value="Vitamin B12 ABC transporter permease BtuC"/>
    <property type="match status" value="1"/>
</dbReference>
<keyword evidence="4" id="KW-1003">Cell membrane</keyword>
<keyword evidence="7 8" id="KW-0472">Membrane</keyword>
<dbReference type="Gene3D" id="1.10.3470.10">
    <property type="entry name" value="ABC transporter involved in vitamin B12 uptake, BtuC"/>
    <property type="match status" value="1"/>
</dbReference>
<dbReference type="GO" id="GO:0022857">
    <property type="term" value="F:transmembrane transporter activity"/>
    <property type="evidence" value="ECO:0007669"/>
    <property type="project" value="InterPro"/>
</dbReference>
<dbReference type="CDD" id="cd06550">
    <property type="entry name" value="TM_ABC_iron-siderophores_like"/>
    <property type="match status" value="1"/>
</dbReference>
<dbReference type="Pfam" id="PF01032">
    <property type="entry name" value="FecCD"/>
    <property type="match status" value="1"/>
</dbReference>
<reference evidence="9 10" key="1">
    <citation type="submission" date="2024-01" db="EMBL/GenBank/DDBJ databases">
        <title>Complete genome sequence of Citroniella saccharovorans strain M6.X9, isolated from human fecal sample.</title>
        <authorList>
            <person name="Cheng G."/>
            <person name="Westerholm M."/>
            <person name="Schnurer A."/>
        </authorList>
    </citation>
    <scope>NUCLEOTIDE SEQUENCE [LARGE SCALE GENOMIC DNA]</scope>
    <source>
        <strain evidence="9 10">DSM 29873</strain>
    </source>
</reference>
<dbReference type="InterPro" id="IPR000522">
    <property type="entry name" value="ABC_transptr_permease_BtuC"/>
</dbReference>
<protein>
    <submittedName>
        <fullName evidence="9">Iron ABC transporter permease</fullName>
    </submittedName>
</protein>
<evidence type="ECO:0000313" key="10">
    <source>
        <dbReference type="Proteomes" id="UP001357733"/>
    </source>
</evidence>
<evidence type="ECO:0000256" key="7">
    <source>
        <dbReference type="ARBA" id="ARBA00023136"/>
    </source>
</evidence>
<feature type="transmembrane region" description="Helical" evidence="8">
    <location>
        <begin position="204"/>
        <end position="222"/>
    </location>
</feature>
<organism evidence="9 10">
    <name type="scientific">Citroniella saccharovorans</name>
    <dbReference type="NCBI Taxonomy" id="2053367"/>
    <lineage>
        <taxon>Bacteria</taxon>
        <taxon>Bacillati</taxon>
        <taxon>Bacillota</taxon>
        <taxon>Tissierellia</taxon>
        <taxon>Tissierellales</taxon>
        <taxon>Peptoniphilaceae</taxon>
        <taxon>Citroniella</taxon>
    </lineage>
</organism>
<evidence type="ECO:0000256" key="5">
    <source>
        <dbReference type="ARBA" id="ARBA00022692"/>
    </source>
</evidence>
<proteinExistence type="inferred from homology"/>